<feature type="compositionally biased region" description="Pro residues" evidence="1">
    <location>
        <begin position="165"/>
        <end position="174"/>
    </location>
</feature>
<gene>
    <name evidence="3" type="ORF">JQS43_22040</name>
</gene>
<keyword evidence="4" id="KW-1185">Reference proteome</keyword>
<keyword evidence="2" id="KW-0812">Transmembrane</keyword>
<evidence type="ECO:0000313" key="3">
    <source>
        <dbReference type="EMBL" id="QSB14174.1"/>
    </source>
</evidence>
<evidence type="ECO:0000313" key="4">
    <source>
        <dbReference type="Proteomes" id="UP000662857"/>
    </source>
</evidence>
<feature type="region of interest" description="Disordered" evidence="1">
    <location>
        <begin position="147"/>
        <end position="174"/>
    </location>
</feature>
<evidence type="ECO:0000256" key="2">
    <source>
        <dbReference type="SAM" id="Phobius"/>
    </source>
</evidence>
<name>A0A895Y8V1_9ACTN</name>
<keyword evidence="2" id="KW-0472">Membrane</keyword>
<sequence length="174" mass="19391">MSDWPSLFGAVGGIIGAVGGTIGAVGGVLGVRAHRRTNELAARTDVRERLEHHERLKPGEPAYVNLERREGHNFATIRLPRSYRALGYAIIDDYGSRRRLNLPALLEANKPYEVQVEHGPPGRERPTAEELLLDLWPGDDWTCACGRRTNPSSDEPHWRWRAPVKAPPPPPGVW</sequence>
<feature type="transmembrane region" description="Helical" evidence="2">
    <location>
        <begin position="6"/>
        <end position="31"/>
    </location>
</feature>
<dbReference type="EMBL" id="CP070499">
    <property type="protein sequence ID" value="QSB14174.1"/>
    <property type="molecule type" value="Genomic_DNA"/>
</dbReference>
<dbReference type="RefSeq" id="WP_239676292.1">
    <property type="nucleotide sequence ID" value="NZ_CP070499.1"/>
</dbReference>
<reference evidence="3" key="1">
    <citation type="submission" date="2021-02" db="EMBL/GenBank/DDBJ databases">
        <title>Natrosporangium hydrolyticum gen. nov., sp. nov, a haloalkaliphilic actinobacterium from a soda solonchak soil.</title>
        <authorList>
            <person name="Sorokin D.Y."/>
            <person name="Khijniak T.V."/>
            <person name="Zakharycheva A.P."/>
            <person name="Boueva O.V."/>
            <person name="Ariskina E.V."/>
            <person name="Hahnke R.L."/>
            <person name="Bunk B."/>
            <person name="Sproer C."/>
            <person name="Schumann P."/>
            <person name="Evtushenko L.I."/>
            <person name="Kublanov I.V."/>
        </authorList>
    </citation>
    <scope>NUCLEOTIDE SEQUENCE</scope>
    <source>
        <strain evidence="3">DSM 106523</strain>
    </source>
</reference>
<keyword evidence="2" id="KW-1133">Transmembrane helix</keyword>
<dbReference type="AlphaFoldDB" id="A0A895Y8V1"/>
<protein>
    <submittedName>
        <fullName evidence="3">Uncharacterized protein</fullName>
    </submittedName>
</protein>
<organism evidence="3 4">
    <name type="scientific">Natronosporangium hydrolyticum</name>
    <dbReference type="NCBI Taxonomy" id="2811111"/>
    <lineage>
        <taxon>Bacteria</taxon>
        <taxon>Bacillati</taxon>
        <taxon>Actinomycetota</taxon>
        <taxon>Actinomycetes</taxon>
        <taxon>Micromonosporales</taxon>
        <taxon>Micromonosporaceae</taxon>
        <taxon>Natronosporangium</taxon>
    </lineage>
</organism>
<evidence type="ECO:0000256" key="1">
    <source>
        <dbReference type="SAM" id="MobiDB-lite"/>
    </source>
</evidence>
<accession>A0A895Y8V1</accession>
<dbReference type="Proteomes" id="UP000662857">
    <property type="component" value="Chromosome"/>
</dbReference>
<proteinExistence type="predicted"/>
<dbReference type="KEGG" id="nhy:JQS43_22040"/>